<keyword evidence="1" id="KW-0732">Signal</keyword>
<feature type="chain" id="PRO_5046472552" evidence="1">
    <location>
        <begin position="27"/>
        <end position="389"/>
    </location>
</feature>
<dbReference type="InterPro" id="IPR012334">
    <property type="entry name" value="Pectin_lyas_fold"/>
</dbReference>
<feature type="signal peptide" evidence="1">
    <location>
        <begin position="1"/>
        <end position="26"/>
    </location>
</feature>
<dbReference type="SMART" id="SM00710">
    <property type="entry name" value="PbH1"/>
    <property type="match status" value="7"/>
</dbReference>
<keyword evidence="3" id="KW-1185">Reference proteome</keyword>
<name>A0ABU5HGA4_9BACT</name>
<sequence length="389" mass="40937">MKTLPLKRACHTLMVWGVFFALAAHAHERGGSGRSPGCVECGDTITTNTRLTHDLECSGTEAPALRVVGTGVVLDLGGHTVRRVGSEPGLSEGIAVLANSTVKNGTIQGFDLGYVLDYDASHFPDHVWLSKLTFIDNRAAVYNRSGSATFTISNSYFIANGSAVGSEQDASSGKFEVIASYFLANRLALSANSHDVEVVRSNFTFNDMVVWCPYGGVSFTSSRIAFNSVVGRITLGEFGYGFCSQASFVNTLFLHNDALAPAEWPTWDAFDFVLRDSQVSDNAGGMRVQSRTVDIQGSTLRRNGGGLSLGHLEEYVPPELTGTVSGNRFLQNAGDGLRVLVPNSLTVSGNTAIGNTGWGLHAEGAIDGGGNVAGGNGMGNCAGVVCAPP</sequence>
<evidence type="ECO:0000256" key="1">
    <source>
        <dbReference type="SAM" id="SignalP"/>
    </source>
</evidence>
<dbReference type="Gene3D" id="2.160.20.10">
    <property type="entry name" value="Single-stranded right-handed beta-helix, Pectin lyase-like"/>
    <property type="match status" value="1"/>
</dbReference>
<dbReference type="Proteomes" id="UP001291309">
    <property type="component" value="Unassembled WGS sequence"/>
</dbReference>
<reference evidence="2 3" key="1">
    <citation type="submission" date="2023-12" db="EMBL/GenBank/DDBJ databases">
        <title>the genome sequence of Hyalangium sp. s54d21.</title>
        <authorList>
            <person name="Zhang X."/>
        </authorList>
    </citation>
    <scope>NUCLEOTIDE SEQUENCE [LARGE SCALE GENOMIC DNA]</scope>
    <source>
        <strain evidence="3">s54d21</strain>
    </source>
</reference>
<dbReference type="RefSeq" id="WP_321551204.1">
    <property type="nucleotide sequence ID" value="NZ_JAXIVS010000020.1"/>
</dbReference>
<dbReference type="InterPro" id="IPR006626">
    <property type="entry name" value="PbH1"/>
</dbReference>
<accession>A0ABU5HGA4</accession>
<comment type="caution">
    <text evidence="2">The sequence shown here is derived from an EMBL/GenBank/DDBJ whole genome shotgun (WGS) entry which is preliminary data.</text>
</comment>
<organism evidence="2 3">
    <name type="scientific">Hyalangium rubrum</name>
    <dbReference type="NCBI Taxonomy" id="3103134"/>
    <lineage>
        <taxon>Bacteria</taxon>
        <taxon>Pseudomonadati</taxon>
        <taxon>Myxococcota</taxon>
        <taxon>Myxococcia</taxon>
        <taxon>Myxococcales</taxon>
        <taxon>Cystobacterineae</taxon>
        <taxon>Archangiaceae</taxon>
        <taxon>Hyalangium</taxon>
    </lineage>
</organism>
<dbReference type="SUPFAM" id="SSF51126">
    <property type="entry name" value="Pectin lyase-like"/>
    <property type="match status" value="1"/>
</dbReference>
<protein>
    <submittedName>
        <fullName evidence="2">Right-handed parallel beta-helix repeat-containing protein</fullName>
    </submittedName>
</protein>
<gene>
    <name evidence="2" type="ORF">SYV04_39250</name>
</gene>
<evidence type="ECO:0000313" key="3">
    <source>
        <dbReference type="Proteomes" id="UP001291309"/>
    </source>
</evidence>
<dbReference type="EMBL" id="JAXIVS010000020">
    <property type="protein sequence ID" value="MDY7232490.1"/>
    <property type="molecule type" value="Genomic_DNA"/>
</dbReference>
<proteinExistence type="predicted"/>
<evidence type="ECO:0000313" key="2">
    <source>
        <dbReference type="EMBL" id="MDY7232490.1"/>
    </source>
</evidence>
<dbReference type="InterPro" id="IPR011050">
    <property type="entry name" value="Pectin_lyase_fold/virulence"/>
</dbReference>